<sequence length="76" mass="9013">MGKKDIEMLKILKKFEKKLPKFPDGRIDYSKSNKCIVLTVFITYNNKILLLKRSRKVGTYKNKWNTVTGYIDEKKL</sequence>
<evidence type="ECO:0008006" key="2">
    <source>
        <dbReference type="Google" id="ProtNLM"/>
    </source>
</evidence>
<protein>
    <recommendedName>
        <fullName evidence="2">Nudix hydrolase domain-containing protein</fullName>
    </recommendedName>
</protein>
<dbReference type="EMBL" id="BART01033834">
    <property type="protein sequence ID" value="GAH11603.1"/>
    <property type="molecule type" value="Genomic_DNA"/>
</dbReference>
<dbReference type="SUPFAM" id="SSF55811">
    <property type="entry name" value="Nudix"/>
    <property type="match status" value="1"/>
</dbReference>
<evidence type="ECO:0000313" key="1">
    <source>
        <dbReference type="EMBL" id="GAH11603.1"/>
    </source>
</evidence>
<dbReference type="AlphaFoldDB" id="X1ESJ9"/>
<dbReference type="InterPro" id="IPR015797">
    <property type="entry name" value="NUDIX_hydrolase-like_dom_sf"/>
</dbReference>
<feature type="non-terminal residue" evidence="1">
    <location>
        <position position="76"/>
    </location>
</feature>
<organism evidence="1">
    <name type="scientific">marine sediment metagenome</name>
    <dbReference type="NCBI Taxonomy" id="412755"/>
    <lineage>
        <taxon>unclassified sequences</taxon>
        <taxon>metagenomes</taxon>
        <taxon>ecological metagenomes</taxon>
    </lineage>
</organism>
<accession>X1ESJ9</accession>
<reference evidence="1" key="1">
    <citation type="journal article" date="2014" name="Front. Microbiol.">
        <title>High frequency of phylogenetically diverse reductive dehalogenase-homologous genes in deep subseafloor sedimentary metagenomes.</title>
        <authorList>
            <person name="Kawai M."/>
            <person name="Futagami T."/>
            <person name="Toyoda A."/>
            <person name="Takaki Y."/>
            <person name="Nishi S."/>
            <person name="Hori S."/>
            <person name="Arai W."/>
            <person name="Tsubouchi T."/>
            <person name="Morono Y."/>
            <person name="Uchiyama I."/>
            <person name="Ito T."/>
            <person name="Fujiyama A."/>
            <person name="Inagaki F."/>
            <person name="Takami H."/>
        </authorList>
    </citation>
    <scope>NUCLEOTIDE SEQUENCE</scope>
    <source>
        <strain evidence="1">Expedition CK06-06</strain>
    </source>
</reference>
<proteinExistence type="predicted"/>
<comment type="caution">
    <text evidence="1">The sequence shown here is derived from an EMBL/GenBank/DDBJ whole genome shotgun (WGS) entry which is preliminary data.</text>
</comment>
<name>X1ESJ9_9ZZZZ</name>
<gene>
    <name evidence="1" type="ORF">S01H4_58005</name>
</gene>